<dbReference type="AlphaFoldDB" id="A0AAD7D930"/>
<proteinExistence type="predicted"/>
<accession>A0AAD7D930</accession>
<keyword evidence="3" id="KW-1185">Reference proteome</keyword>
<gene>
    <name evidence="2" type="ORF">B0H17DRAFT_1138876</name>
</gene>
<feature type="region of interest" description="Disordered" evidence="1">
    <location>
        <begin position="287"/>
        <end position="307"/>
    </location>
</feature>
<name>A0AAD7D930_MYCRO</name>
<organism evidence="2 3">
    <name type="scientific">Mycena rosella</name>
    <name type="common">Pink bonnet</name>
    <name type="synonym">Agaricus rosellus</name>
    <dbReference type="NCBI Taxonomy" id="1033263"/>
    <lineage>
        <taxon>Eukaryota</taxon>
        <taxon>Fungi</taxon>
        <taxon>Dikarya</taxon>
        <taxon>Basidiomycota</taxon>
        <taxon>Agaricomycotina</taxon>
        <taxon>Agaricomycetes</taxon>
        <taxon>Agaricomycetidae</taxon>
        <taxon>Agaricales</taxon>
        <taxon>Marasmiineae</taxon>
        <taxon>Mycenaceae</taxon>
        <taxon>Mycena</taxon>
    </lineage>
</organism>
<sequence>MQFTPQFRKPVLKIGLGMYSSSGRETWEYLQSSSALRPRIPAHAWTAYTCNGGAGGAGGAGSGNTGGAGGANADNGGQNGAETLVRARLTGTAEAEAEAVLGAAAAAFAASRRAAGADRPAAVARLAAQSSMSAPLAPNLRPPPSVSGPSPFSLHIPIYLTDAHFAPPHCCERDRREEKCGNDGGTLAGVTDMTGKPHSLLSAKGGLASVYSGATQIEEPGFQRSNQETKDCSEKRGQKVAGRESWQAETLASIQAARHEYWVEISIAYIRSKCQSNSPMLGTAEIKSPTTAAEADAKDESSDTQNNHYFTAGLMNGKIEYGTSRAQTAAAVGVPRHEDRILNDGSVLGCHFRIHRPDPARASAGSQYGA</sequence>
<protein>
    <submittedName>
        <fullName evidence="2">Uncharacterized protein</fullName>
    </submittedName>
</protein>
<evidence type="ECO:0000256" key="1">
    <source>
        <dbReference type="SAM" id="MobiDB-lite"/>
    </source>
</evidence>
<evidence type="ECO:0000313" key="3">
    <source>
        <dbReference type="Proteomes" id="UP001221757"/>
    </source>
</evidence>
<dbReference type="Proteomes" id="UP001221757">
    <property type="component" value="Unassembled WGS sequence"/>
</dbReference>
<reference evidence="2" key="1">
    <citation type="submission" date="2023-03" db="EMBL/GenBank/DDBJ databases">
        <title>Massive genome expansion in bonnet fungi (Mycena s.s.) driven by repeated elements and novel gene families across ecological guilds.</title>
        <authorList>
            <consortium name="Lawrence Berkeley National Laboratory"/>
            <person name="Harder C.B."/>
            <person name="Miyauchi S."/>
            <person name="Viragh M."/>
            <person name="Kuo A."/>
            <person name="Thoen E."/>
            <person name="Andreopoulos B."/>
            <person name="Lu D."/>
            <person name="Skrede I."/>
            <person name="Drula E."/>
            <person name="Henrissat B."/>
            <person name="Morin E."/>
            <person name="Kohler A."/>
            <person name="Barry K."/>
            <person name="LaButti K."/>
            <person name="Morin E."/>
            <person name="Salamov A."/>
            <person name="Lipzen A."/>
            <person name="Mereny Z."/>
            <person name="Hegedus B."/>
            <person name="Baldrian P."/>
            <person name="Stursova M."/>
            <person name="Weitz H."/>
            <person name="Taylor A."/>
            <person name="Grigoriev I.V."/>
            <person name="Nagy L.G."/>
            <person name="Martin F."/>
            <person name="Kauserud H."/>
        </authorList>
    </citation>
    <scope>NUCLEOTIDE SEQUENCE</scope>
    <source>
        <strain evidence="2">CBHHK067</strain>
    </source>
</reference>
<comment type="caution">
    <text evidence="2">The sequence shown here is derived from an EMBL/GenBank/DDBJ whole genome shotgun (WGS) entry which is preliminary data.</text>
</comment>
<evidence type="ECO:0000313" key="2">
    <source>
        <dbReference type="EMBL" id="KAJ7679968.1"/>
    </source>
</evidence>
<dbReference type="EMBL" id="JARKIE010000125">
    <property type="protein sequence ID" value="KAJ7679968.1"/>
    <property type="molecule type" value="Genomic_DNA"/>
</dbReference>